<comment type="caution">
    <text evidence="2">The sequence shown here is derived from an EMBL/GenBank/DDBJ whole genome shotgun (WGS) entry which is preliminary data.</text>
</comment>
<evidence type="ECO:0000256" key="1">
    <source>
        <dbReference type="SAM" id="Phobius"/>
    </source>
</evidence>
<proteinExistence type="predicted"/>
<sequence length="60" mass="7114">MKQNETNNHFEVQKFMDEMKNPQDNAFRIRTKKEMAQEWWESVSLILVLIAVVSGAYLIL</sequence>
<dbReference type="RefSeq" id="WP_115054259.1">
    <property type="nucleotide sequence ID" value="NZ_JAUSZT010000003.1"/>
</dbReference>
<keyword evidence="1" id="KW-0472">Membrane</keyword>
<accession>A0ABU0S8F3</accession>
<dbReference type="Proteomes" id="UP001237780">
    <property type="component" value="Unassembled WGS sequence"/>
</dbReference>
<name>A0ABU0S8F3_9HYPH</name>
<protein>
    <submittedName>
        <fullName evidence="2">RNA-binding protein associated with RNAse of E/G family</fullName>
    </submittedName>
</protein>
<reference evidence="2 3" key="1">
    <citation type="submission" date="2023-07" db="EMBL/GenBank/DDBJ databases">
        <title>Comparative genomics of wheat-associated soil bacteria to identify genetic determinants of phenazine resistance.</title>
        <authorList>
            <person name="Mouncey N."/>
        </authorList>
    </citation>
    <scope>NUCLEOTIDE SEQUENCE [LARGE SCALE GENOMIC DNA]</scope>
    <source>
        <strain evidence="2 3">W4I11</strain>
    </source>
</reference>
<keyword evidence="3" id="KW-1185">Reference proteome</keyword>
<dbReference type="EMBL" id="JAUSZT010000003">
    <property type="protein sequence ID" value="MDQ0997039.1"/>
    <property type="molecule type" value="Genomic_DNA"/>
</dbReference>
<feature type="transmembrane region" description="Helical" evidence="1">
    <location>
        <begin position="39"/>
        <end position="59"/>
    </location>
</feature>
<keyword evidence="1" id="KW-0812">Transmembrane</keyword>
<gene>
    <name evidence="2" type="ORF">QFZ34_002221</name>
</gene>
<organism evidence="2 3">
    <name type="scientific">Phyllobacterium ifriqiyense</name>
    <dbReference type="NCBI Taxonomy" id="314238"/>
    <lineage>
        <taxon>Bacteria</taxon>
        <taxon>Pseudomonadati</taxon>
        <taxon>Pseudomonadota</taxon>
        <taxon>Alphaproteobacteria</taxon>
        <taxon>Hyphomicrobiales</taxon>
        <taxon>Phyllobacteriaceae</taxon>
        <taxon>Phyllobacterium</taxon>
    </lineage>
</organism>
<evidence type="ECO:0000313" key="2">
    <source>
        <dbReference type="EMBL" id="MDQ0997039.1"/>
    </source>
</evidence>
<keyword evidence="1" id="KW-1133">Transmembrane helix</keyword>
<evidence type="ECO:0000313" key="3">
    <source>
        <dbReference type="Proteomes" id="UP001237780"/>
    </source>
</evidence>